<sequence>MLSGKNLRKSSENRHSRNSSKKEGGENGREQKRNENSRGNSNHMSNVKREGTGHSTSDSKAHEEQQKKGTAHNSGSTKNEKNKKGNTNEGGNHMNMKEKNTSNSLPRGAAGDGDVKSATKDGAKDEVNLGKKNTVKWEDEQNNNFKRGHKRTMDSNDQINEQPLSCKKQKCANSTTVECELSLYDEFKNSIQGNDKNFVQCYMKKIKSNFYSYWNECEYQLKELQKRYLENEKLIKEIVQENNLLMNNVNDVADNITGAVMGEEVNSGQKNTKENAPIIEHSAENYTPLGKTKMERKRQILNNILNIKMIYRMIEMYLFTMRQFSFLLKENNNFISLIVDEENIEKNNYERIIQNFLNFEAKNYENIKNIALKNKMFSMNNFFKNIRKGNNYSKDEMSHFYTLKCLEEEISDRTNAKENLRLLMIKKKECKEEYEKHDQLKATSFNKLSLFTSSIKSFIDKYYTLDFPQTKYLSSVYFKMMHGQMEMNSNNVSLLNNRRPFNFLFTVKEQCGGSGGEGIRDGYSHVYTYMKYDVITQTRKNAKDSEIPPQEDVHEESVTINMHTKDNFDISILPDLTYLKYLQIQIEVFYLLKQDCLVAKTTPVQFLGLNGGRSLLSDIYSNEDHFVFFSEGADSFYNFKYGFPFFWLNAMGGRPCGHGADGYSQGGSSNGNAVRERPTNEQMDKNKLSEIYQWHLGRTLDVSVFFSKIFTRALFRIWDVWQINHYKSYPNVFPPFSHEKHLEALKRIQSNSLQQVSYFDIITEEAYLKEEKENTEERSNDNLYACCFIQLYEPYVIKSYISIPFNGKEPYFSVFLTKKKTPKRLKKLQDYLNTTLVNKHSRVEDTQRQIILTLQLAKLREGAHKYYKSFSKSSTPIFDEEIN</sequence>
<keyword evidence="1" id="KW-0175">Coiled coil</keyword>
<feature type="region of interest" description="Disordered" evidence="2">
    <location>
        <begin position="1"/>
        <end position="157"/>
    </location>
</feature>
<feature type="region of interest" description="Disordered" evidence="2">
    <location>
        <begin position="662"/>
        <end position="681"/>
    </location>
</feature>
<feature type="compositionally biased region" description="Basic and acidic residues" evidence="2">
    <location>
        <begin position="113"/>
        <end position="139"/>
    </location>
</feature>
<name>A0A1Y3DLZ2_PLAKN</name>
<dbReference type="eggNOG" id="ENOG502QX8S">
    <property type="taxonomic scope" value="Eukaryota"/>
</dbReference>
<evidence type="ECO:0000256" key="1">
    <source>
        <dbReference type="SAM" id="Coils"/>
    </source>
</evidence>
<feature type="coiled-coil region" evidence="1">
    <location>
        <begin position="403"/>
        <end position="433"/>
    </location>
</feature>
<accession>A0A1Y3DLZ2</accession>
<dbReference type="OMA" id="YGFPFFW"/>
<dbReference type="VEuPathDB" id="PlasmoDB:PKA1H_090025900"/>
<dbReference type="OrthoDB" id="370254at2759"/>
<feature type="compositionally biased region" description="Basic and acidic residues" evidence="2">
    <location>
        <begin position="47"/>
        <end position="67"/>
    </location>
</feature>
<proteinExistence type="predicted"/>
<evidence type="ECO:0000256" key="2">
    <source>
        <dbReference type="SAM" id="MobiDB-lite"/>
    </source>
</evidence>
<feature type="compositionally biased region" description="Basic and acidic residues" evidence="2">
    <location>
        <begin position="9"/>
        <end position="36"/>
    </location>
</feature>
<dbReference type="VEuPathDB" id="PlasmoDB:PKNH_0920100"/>
<evidence type="ECO:0000313" key="4">
    <source>
        <dbReference type="Proteomes" id="UP000195012"/>
    </source>
</evidence>
<reference evidence="3 4" key="1">
    <citation type="submission" date="2017-05" db="EMBL/GenBank/DDBJ databases">
        <title>PacBio assembly of a Plasmodium knowlesi genome sequence with Hi-C correction and manual annotation of the SICAvar gene family.</title>
        <authorList>
            <person name="Lapp S.A."/>
            <person name="Geraldo J.A."/>
            <person name="Chien J.-T."/>
            <person name="Ay F."/>
            <person name="Pakala S.B."/>
            <person name="Batugedara G."/>
            <person name="Humphrey J.C."/>
            <person name="Debarry J.D."/>
            <person name="Le Roch K.G."/>
            <person name="Galinski M.R."/>
            <person name="Kissinger J.C."/>
        </authorList>
    </citation>
    <scope>NUCLEOTIDE SEQUENCE [LARGE SCALE GENOMIC DNA]</scope>
    <source>
        <strain evidence="4">Malayan Strain Pk1 (A+)</strain>
    </source>
</reference>
<evidence type="ECO:0000313" key="3">
    <source>
        <dbReference type="EMBL" id="OTN65180.1"/>
    </source>
</evidence>
<comment type="caution">
    <text evidence="3">The sequence shown here is derived from an EMBL/GenBank/DDBJ whole genome shotgun (WGS) entry which is preliminary data.</text>
</comment>
<dbReference type="Proteomes" id="UP000195012">
    <property type="component" value="Unassembled WGS sequence"/>
</dbReference>
<organism evidence="3 4">
    <name type="scientific">Plasmodium knowlesi</name>
    <dbReference type="NCBI Taxonomy" id="5850"/>
    <lineage>
        <taxon>Eukaryota</taxon>
        <taxon>Sar</taxon>
        <taxon>Alveolata</taxon>
        <taxon>Apicomplexa</taxon>
        <taxon>Aconoidasida</taxon>
        <taxon>Haemosporida</taxon>
        <taxon>Plasmodiidae</taxon>
        <taxon>Plasmodium</taxon>
        <taxon>Plasmodium (Plasmodium)</taxon>
    </lineage>
</organism>
<dbReference type="VEuPathDB" id="PlasmoDB:PKNOH_S120138900"/>
<protein>
    <submittedName>
        <fullName evidence="3">Uncharacterized protein</fullName>
    </submittedName>
</protein>
<dbReference type="AlphaFoldDB" id="A0A1Y3DLZ2"/>
<dbReference type="EMBL" id="NETL01000026">
    <property type="protein sequence ID" value="OTN65180.1"/>
    <property type="molecule type" value="Genomic_DNA"/>
</dbReference>
<gene>
    <name evidence="3" type="ORF">PKNOH_S120138900</name>
</gene>